<dbReference type="GO" id="GO:0016788">
    <property type="term" value="F:hydrolase activity, acting on ester bonds"/>
    <property type="evidence" value="ECO:0007669"/>
    <property type="project" value="InterPro"/>
</dbReference>
<evidence type="ECO:0000256" key="4">
    <source>
        <dbReference type="PIRNR" id="PIRNR005054"/>
    </source>
</evidence>
<protein>
    <recommendedName>
        <fullName evidence="4">CRISPR-associated endoribonuclease</fullName>
    </recommendedName>
</protein>
<name>A0A0S7EBR6_9FLAO</name>
<dbReference type="InterPro" id="IPR010156">
    <property type="entry name" value="CRISPR-assoc_prot_Cas6"/>
</dbReference>
<sequence length="264" mass="30787">MRFRIKLEAIDKERIIPANYQYPLSAAIYKIISKGDNDYATFLHQEGYGKGLKLFCFSDIKCPFVIEGDRLLLQQNELEVQVAFHLPEAMQHFVQGLFASEKINISDKKSRQDFRVKTIERINNKLSVYKENEIVSICVRPISPLVIGLKREDWSYEYLNPEHSRYQEMFVYSWREKIKAAYGEEEADNAFLAMEVKFYDKPYRSRLVTIKQGTPQQTKIKGYVNFKIEVKGERRFIDLLLNAGGGVYNAQGLGFLEIVEEKKI</sequence>
<evidence type="ECO:0000256" key="2">
    <source>
        <dbReference type="ARBA" id="ARBA00022884"/>
    </source>
</evidence>
<dbReference type="Gene3D" id="3.30.70.1900">
    <property type="match status" value="1"/>
</dbReference>
<gene>
    <name evidence="5" type="ORF">AS202_17280</name>
</gene>
<evidence type="ECO:0000313" key="6">
    <source>
        <dbReference type="Proteomes" id="UP000069030"/>
    </source>
</evidence>
<dbReference type="GO" id="GO:0051607">
    <property type="term" value="P:defense response to virus"/>
    <property type="evidence" value="ECO:0007669"/>
    <property type="project" value="UniProtKB-KW"/>
</dbReference>
<comment type="similarity">
    <text evidence="1 4">Belongs to the CRISPR-associated protein Cas6/Cse3/CasE family.</text>
</comment>
<dbReference type="PANTHER" id="PTHR36984">
    <property type="entry name" value="CRISPR-ASSOCIATED ENDORIBONUCLEASE CAS6 1"/>
    <property type="match status" value="1"/>
</dbReference>
<reference evidence="5 6" key="1">
    <citation type="journal article" date="2016" name="J. Zhejiang Univ. Sci. B">
        <title>Antibiotic resistance mechanisms of Myroides sp.</title>
        <authorList>
            <person name="Hu S."/>
            <person name="Yuan S."/>
            <person name="Qu H."/>
            <person name="Jiang T."/>
            <person name="Zhou Y."/>
            <person name="Wang M."/>
            <person name="Ming D."/>
        </authorList>
    </citation>
    <scope>NUCLEOTIDE SEQUENCE [LARGE SCALE GENOMIC DNA]</scope>
    <source>
        <strain evidence="5 6">PR63039</strain>
    </source>
</reference>
<keyword evidence="2" id="KW-0694">RNA-binding</keyword>
<comment type="function">
    <text evidence="4">CRISPR (clustered regularly interspaced short palindromic repeat), is an adaptive immune system that provides protection against mobile genetic elements (viruses, transposable elements and conjugative plasmids). CRISPR clusters contain sequences complementary to antecedent mobile elements and target invading nucleic acids. CRISPR clusters are transcribed and processed into CRISPR RNA (crRNA).</text>
</comment>
<keyword evidence="3" id="KW-0051">Antiviral defense</keyword>
<dbReference type="Proteomes" id="UP000069030">
    <property type="component" value="Chromosome"/>
</dbReference>
<dbReference type="InterPro" id="IPR045747">
    <property type="entry name" value="CRISPR-assoc_prot_Cas6_N_sf"/>
</dbReference>
<accession>A0A0S7EBR6</accession>
<dbReference type="AlphaFoldDB" id="A0A0S7EBR6"/>
<dbReference type="Pfam" id="PF21350">
    <property type="entry name" value="Cas6_I-A"/>
    <property type="match status" value="1"/>
</dbReference>
<evidence type="ECO:0000256" key="3">
    <source>
        <dbReference type="ARBA" id="ARBA00023118"/>
    </source>
</evidence>
<organism evidence="5 6">
    <name type="scientific">Myroides odoratimimus</name>
    <dbReference type="NCBI Taxonomy" id="76832"/>
    <lineage>
        <taxon>Bacteria</taxon>
        <taxon>Pseudomonadati</taxon>
        <taxon>Bacteroidota</taxon>
        <taxon>Flavobacteriia</taxon>
        <taxon>Flavobacteriales</taxon>
        <taxon>Flavobacteriaceae</taxon>
        <taxon>Myroides</taxon>
    </lineage>
</organism>
<dbReference type="GO" id="GO:0003723">
    <property type="term" value="F:RNA binding"/>
    <property type="evidence" value="ECO:0007669"/>
    <property type="project" value="UniProtKB-KW"/>
</dbReference>
<dbReference type="KEGG" id="mod:AS202_17280"/>
<dbReference type="PIRSF" id="PIRSF005054">
    <property type="entry name" value="PF1131"/>
    <property type="match status" value="1"/>
</dbReference>
<dbReference type="SMR" id="A0A0S7EBR6"/>
<dbReference type="CDD" id="cd21140">
    <property type="entry name" value="Cas6_I-like"/>
    <property type="match status" value="1"/>
</dbReference>
<dbReference type="Pfam" id="PF01881">
    <property type="entry name" value="Cas_Cas6_C"/>
    <property type="match status" value="1"/>
</dbReference>
<dbReference type="EMBL" id="CP013690">
    <property type="protein sequence ID" value="ALU27790.1"/>
    <property type="molecule type" value="Genomic_DNA"/>
</dbReference>
<dbReference type="PANTHER" id="PTHR36984:SF1">
    <property type="entry name" value="CRISPR-ASSOCIATED ENDORIBONUCLEASE CAS6 1"/>
    <property type="match status" value="1"/>
</dbReference>
<evidence type="ECO:0000313" key="5">
    <source>
        <dbReference type="EMBL" id="ALU27790.1"/>
    </source>
</evidence>
<dbReference type="Gene3D" id="3.30.70.1890">
    <property type="match status" value="1"/>
</dbReference>
<dbReference type="InterPro" id="IPR049435">
    <property type="entry name" value="Cas_Cas6_C"/>
</dbReference>
<evidence type="ECO:0000256" key="1">
    <source>
        <dbReference type="ARBA" id="ARBA00005937"/>
    </source>
</evidence>
<dbReference type="RefSeq" id="WP_006258370.1">
    <property type="nucleotide sequence ID" value="NZ_BCMQ01000015.1"/>
</dbReference>
<proteinExistence type="inferred from homology"/>
<dbReference type="NCBIfam" id="TIGR01877">
    <property type="entry name" value="cas_cas6"/>
    <property type="match status" value="1"/>
</dbReference>